<organism evidence="1 2">
    <name type="scientific">Geotrichum candidum</name>
    <name type="common">Oospora lactis</name>
    <name type="synonym">Dipodascus geotrichum</name>
    <dbReference type="NCBI Taxonomy" id="1173061"/>
    <lineage>
        <taxon>Eukaryota</taxon>
        <taxon>Fungi</taxon>
        <taxon>Dikarya</taxon>
        <taxon>Ascomycota</taxon>
        <taxon>Saccharomycotina</taxon>
        <taxon>Dipodascomycetes</taxon>
        <taxon>Dipodascales</taxon>
        <taxon>Dipodascaceae</taxon>
        <taxon>Geotrichum</taxon>
    </lineage>
</organism>
<name>A0A0J9X7M6_GEOCN</name>
<dbReference type="EMBL" id="CCBN010000003">
    <property type="protein sequence ID" value="CDO52803.1"/>
    <property type="molecule type" value="Genomic_DNA"/>
</dbReference>
<evidence type="ECO:0000313" key="1">
    <source>
        <dbReference type="EMBL" id="CDO52803.1"/>
    </source>
</evidence>
<gene>
    <name evidence="1" type="ORF">BN980_GECA03s08023g</name>
</gene>
<protein>
    <submittedName>
        <fullName evidence="1">Uncharacterized protein</fullName>
    </submittedName>
</protein>
<dbReference type="Proteomes" id="UP000242525">
    <property type="component" value="Unassembled WGS sequence"/>
</dbReference>
<comment type="caution">
    <text evidence="1">The sequence shown here is derived from an EMBL/GenBank/DDBJ whole genome shotgun (WGS) entry which is preliminary data.</text>
</comment>
<sequence length="645" mass="73352">MVHNGSSCFTPVCSSIDALPYEILALIIDQVLADIAQDNTAPWVDTIYLSNWNVSFCSRGWSTGVKINFATILILLKVNHTFRRVVLDRIFSCLYFMPYDVYRHTNYATFPTNDSPYVFDSTQPSSAFQVIAECYASNLKMNERIFPHIQKLWLNGFNGTNPMEGMHLFDVLMRGEIRNLTSLRVDMELFVRLTAVSRPLSLLQQITHFVGNSSSSDQIDYLTNLERLEIVGDGSIPPFIIEFLALGNPNCWLQHSQLYKQQFLYRSLAKLIALQTTSVSVTVYDSNTSFINLASLIWAFEQEKILDSLKGLYITAKAHLLTSRYRLPSAIFADQLRKLNKLAVFSHHDSTDAVGMNSTAITVFTPIGKTIQHLHFLKEVIINFSTPRPYILTLPNGIQRLHTDNQFLFSETIAGFHGKLDHIVELRITMARSTEVPLSNDFHVLHMKSLKTLAIEGDYMDDLEMVKIFLSQNKHITAFSTDMVQQKNSVFNTLLLHLPLVECFRLNPTPSLQCQPFFHVPSSVALIFQHLKQLKVLSVTMPFEHILYMLGEIVHKYSFDTPHLKLIYIYYHGSDVTKTTFVEIVDVDTAIKLPGGILASQFISHERIIPGSTCGKEDTFLNDRLILNVVKARKLLSSFLLPNPR</sequence>
<evidence type="ECO:0000313" key="2">
    <source>
        <dbReference type="Proteomes" id="UP000242525"/>
    </source>
</evidence>
<dbReference type="AlphaFoldDB" id="A0A0J9X7M6"/>
<reference evidence="1" key="1">
    <citation type="submission" date="2014-03" db="EMBL/GenBank/DDBJ databases">
        <authorList>
            <person name="Casaregola S."/>
        </authorList>
    </citation>
    <scope>NUCLEOTIDE SEQUENCE [LARGE SCALE GENOMIC DNA]</scope>
    <source>
        <strain evidence="1">CLIB 918</strain>
    </source>
</reference>
<proteinExistence type="predicted"/>
<accession>A0A0J9X7M6</accession>
<keyword evidence="2" id="KW-1185">Reference proteome</keyword>